<protein>
    <submittedName>
        <fullName evidence="1">15356_t:CDS:1</fullName>
    </submittedName>
</protein>
<feature type="non-terminal residue" evidence="1">
    <location>
        <position position="42"/>
    </location>
</feature>
<evidence type="ECO:0000313" key="2">
    <source>
        <dbReference type="Proteomes" id="UP000789570"/>
    </source>
</evidence>
<comment type="caution">
    <text evidence="1">The sequence shown here is derived from an EMBL/GenBank/DDBJ whole genome shotgun (WGS) entry which is preliminary data.</text>
</comment>
<proteinExistence type="predicted"/>
<evidence type="ECO:0000313" key="1">
    <source>
        <dbReference type="EMBL" id="CAG8775910.1"/>
    </source>
</evidence>
<accession>A0A9N9NZP3</accession>
<dbReference type="Proteomes" id="UP000789570">
    <property type="component" value="Unassembled WGS sequence"/>
</dbReference>
<name>A0A9N9NZP3_9GLOM</name>
<sequence length="42" mass="4997">MPMDFGRPLIDIQKHSASFKAEDWSNWVILYSLLLLKNYLLE</sequence>
<gene>
    <name evidence="1" type="ORF">FCALED_LOCUS17823</name>
</gene>
<dbReference type="AlphaFoldDB" id="A0A9N9NZP3"/>
<dbReference type="EMBL" id="CAJVPQ010029959">
    <property type="protein sequence ID" value="CAG8775910.1"/>
    <property type="molecule type" value="Genomic_DNA"/>
</dbReference>
<organism evidence="1 2">
    <name type="scientific">Funneliformis caledonium</name>
    <dbReference type="NCBI Taxonomy" id="1117310"/>
    <lineage>
        <taxon>Eukaryota</taxon>
        <taxon>Fungi</taxon>
        <taxon>Fungi incertae sedis</taxon>
        <taxon>Mucoromycota</taxon>
        <taxon>Glomeromycotina</taxon>
        <taxon>Glomeromycetes</taxon>
        <taxon>Glomerales</taxon>
        <taxon>Glomeraceae</taxon>
        <taxon>Funneliformis</taxon>
    </lineage>
</organism>
<keyword evidence="2" id="KW-1185">Reference proteome</keyword>
<reference evidence="1" key="1">
    <citation type="submission" date="2021-06" db="EMBL/GenBank/DDBJ databases">
        <authorList>
            <person name="Kallberg Y."/>
            <person name="Tangrot J."/>
            <person name="Rosling A."/>
        </authorList>
    </citation>
    <scope>NUCLEOTIDE SEQUENCE</scope>
    <source>
        <strain evidence="1">UK204</strain>
    </source>
</reference>